<feature type="domain" description="DUF4440" evidence="2">
    <location>
        <begin position="32"/>
        <end position="128"/>
    </location>
</feature>
<dbReference type="Pfam" id="PF14534">
    <property type="entry name" value="DUF4440"/>
    <property type="match status" value="2"/>
</dbReference>
<evidence type="ECO:0000256" key="1">
    <source>
        <dbReference type="SAM" id="SignalP"/>
    </source>
</evidence>
<organism evidence="3 4">
    <name type="scientific">Pedobacter kyungheensis</name>
    <dbReference type="NCBI Taxonomy" id="1069985"/>
    <lineage>
        <taxon>Bacteria</taxon>
        <taxon>Pseudomonadati</taxon>
        <taxon>Bacteroidota</taxon>
        <taxon>Sphingobacteriia</taxon>
        <taxon>Sphingobacteriales</taxon>
        <taxon>Sphingobacteriaceae</taxon>
        <taxon>Pedobacter</taxon>
    </lineage>
</organism>
<keyword evidence="4" id="KW-1185">Reference proteome</keyword>
<evidence type="ECO:0000259" key="2">
    <source>
        <dbReference type="Pfam" id="PF14534"/>
    </source>
</evidence>
<dbReference type="Proteomes" id="UP000031246">
    <property type="component" value="Unassembled WGS sequence"/>
</dbReference>
<dbReference type="GO" id="GO:0004812">
    <property type="term" value="F:aminoacyl-tRNA ligase activity"/>
    <property type="evidence" value="ECO:0007669"/>
    <property type="project" value="UniProtKB-KW"/>
</dbReference>
<dbReference type="SUPFAM" id="SSF54427">
    <property type="entry name" value="NTF2-like"/>
    <property type="match status" value="2"/>
</dbReference>
<gene>
    <name evidence="3" type="ORF">OC25_19400</name>
</gene>
<proteinExistence type="predicted"/>
<sequence length="285" mass="31166">MKHLFTTAIASLLALSTFAQKSDGTTKSLVNAEKDFAKAVAKNGDKEAFLEYSLGSALVFRPNPVNVKTFYANKANSENGVSWTPNLAKVSRSGDLGFTTGPYEVDGTDKKYGQYLSIWKSENGKWKLAIDLGTESNKPLAKFTPQFIEPKDHVAPKFLNEKEVKAGKEIILTTEKTLNTLLKTHGIAAFGGFLTNDARLLFPGNEAIEGKGKIVAFYNGMVSKISLKTTGVDKAIGSDLAYTYGVATIDYKADLRESFNYVFVYEKAADASWNLIVQAFVPAER</sequence>
<dbReference type="RefSeq" id="WP_039479510.1">
    <property type="nucleotide sequence ID" value="NZ_JSYN01000025.1"/>
</dbReference>
<comment type="caution">
    <text evidence="3">The sequence shown here is derived from an EMBL/GenBank/DDBJ whole genome shotgun (WGS) entry which is preliminary data.</text>
</comment>
<name>A0A0C1FJH2_9SPHI</name>
<keyword evidence="3" id="KW-0436">Ligase</keyword>
<dbReference type="EMBL" id="JSYN01000025">
    <property type="protein sequence ID" value="KIA91943.1"/>
    <property type="molecule type" value="Genomic_DNA"/>
</dbReference>
<evidence type="ECO:0000313" key="4">
    <source>
        <dbReference type="Proteomes" id="UP000031246"/>
    </source>
</evidence>
<dbReference type="Gene3D" id="3.10.450.50">
    <property type="match status" value="2"/>
</dbReference>
<dbReference type="InterPro" id="IPR027843">
    <property type="entry name" value="DUF4440"/>
</dbReference>
<dbReference type="OrthoDB" id="1119084at2"/>
<dbReference type="InterPro" id="IPR032710">
    <property type="entry name" value="NTF2-like_dom_sf"/>
</dbReference>
<accession>A0A0C1FJH2</accession>
<reference evidence="3 4" key="1">
    <citation type="submission" date="2014-10" db="EMBL/GenBank/DDBJ databases">
        <title>Pedobacter Kyungheensis.</title>
        <authorList>
            <person name="Anderson B.M."/>
            <person name="Newman J.D."/>
        </authorList>
    </citation>
    <scope>NUCLEOTIDE SEQUENCE [LARGE SCALE GENOMIC DNA]</scope>
    <source>
        <strain evidence="3 4">KACC 16221</strain>
    </source>
</reference>
<keyword evidence="1" id="KW-0732">Signal</keyword>
<keyword evidence="3" id="KW-0030">Aminoacyl-tRNA synthetase</keyword>
<evidence type="ECO:0000313" key="3">
    <source>
        <dbReference type="EMBL" id="KIA91943.1"/>
    </source>
</evidence>
<feature type="signal peptide" evidence="1">
    <location>
        <begin position="1"/>
        <end position="21"/>
    </location>
</feature>
<protein>
    <submittedName>
        <fullName evidence="3">Cysteinyl-tRNA synthetase</fullName>
    </submittedName>
</protein>
<feature type="chain" id="PRO_5002131468" evidence="1">
    <location>
        <begin position="22"/>
        <end position="285"/>
    </location>
</feature>
<dbReference type="AlphaFoldDB" id="A0A0C1FJH2"/>
<feature type="domain" description="DUF4440" evidence="2">
    <location>
        <begin position="171"/>
        <end position="274"/>
    </location>
</feature>